<dbReference type="Pfam" id="PF01638">
    <property type="entry name" value="HxlR"/>
    <property type="match status" value="1"/>
</dbReference>
<dbReference type="AlphaFoldDB" id="A0A7R7IC26"/>
<organism evidence="5 6">
    <name type="scientific">Anaeromicropila herbilytica</name>
    <dbReference type="NCBI Taxonomy" id="2785025"/>
    <lineage>
        <taxon>Bacteria</taxon>
        <taxon>Bacillati</taxon>
        <taxon>Bacillota</taxon>
        <taxon>Clostridia</taxon>
        <taxon>Lachnospirales</taxon>
        <taxon>Lachnospiraceae</taxon>
        <taxon>Anaeromicropila</taxon>
    </lineage>
</organism>
<evidence type="ECO:0000313" key="5">
    <source>
        <dbReference type="EMBL" id="BCN30273.1"/>
    </source>
</evidence>
<dbReference type="Gene3D" id="1.10.10.10">
    <property type="entry name" value="Winged helix-like DNA-binding domain superfamily/Winged helix DNA-binding domain"/>
    <property type="match status" value="1"/>
</dbReference>
<dbReference type="InterPro" id="IPR036388">
    <property type="entry name" value="WH-like_DNA-bd_sf"/>
</dbReference>
<dbReference type="InterPro" id="IPR036390">
    <property type="entry name" value="WH_DNA-bd_sf"/>
</dbReference>
<keyword evidence="2" id="KW-0238">DNA-binding</keyword>
<gene>
    <name evidence="5" type="ORF">bsdtb5_15680</name>
</gene>
<dbReference type="PROSITE" id="PS51118">
    <property type="entry name" value="HTH_HXLR"/>
    <property type="match status" value="1"/>
</dbReference>
<evidence type="ECO:0000256" key="2">
    <source>
        <dbReference type="ARBA" id="ARBA00023125"/>
    </source>
</evidence>
<keyword evidence="1" id="KW-0805">Transcription regulation</keyword>
<sequence>MEQTELEEFIESIRSSDISGECSVKRALDVVGGKWKLNILTLIVQLDTVRFNEMKRRLYGITNTMLTNSLKELEADKLIKRTQYNEMPLRVEYSLTEKGKSILPVLLELSKWWKQYTTDI</sequence>
<name>A0A7R7IC26_9FIRM</name>
<dbReference type="RefSeq" id="WP_271715506.1">
    <property type="nucleotide sequence ID" value="NZ_AP024169.1"/>
</dbReference>
<feature type="domain" description="HTH hxlR-type" evidence="4">
    <location>
        <begin position="22"/>
        <end position="120"/>
    </location>
</feature>
<evidence type="ECO:0000256" key="1">
    <source>
        <dbReference type="ARBA" id="ARBA00023015"/>
    </source>
</evidence>
<dbReference type="InterPro" id="IPR002577">
    <property type="entry name" value="HTH_HxlR"/>
</dbReference>
<evidence type="ECO:0000313" key="6">
    <source>
        <dbReference type="Proteomes" id="UP000595897"/>
    </source>
</evidence>
<dbReference type="PANTHER" id="PTHR33204:SF29">
    <property type="entry name" value="TRANSCRIPTIONAL REGULATOR"/>
    <property type="match status" value="1"/>
</dbReference>
<keyword evidence="6" id="KW-1185">Reference proteome</keyword>
<reference evidence="5 6" key="1">
    <citation type="submission" date="2020-11" db="EMBL/GenBank/DDBJ databases">
        <title>Draft genome sequencing of a Lachnospiraceae strain isolated from anoxic soil subjected to BSD treatment.</title>
        <authorList>
            <person name="Uek A."/>
            <person name="Tonouchi A."/>
        </authorList>
    </citation>
    <scope>NUCLEOTIDE SEQUENCE [LARGE SCALE GENOMIC DNA]</scope>
    <source>
        <strain evidence="5 6">TB5</strain>
    </source>
</reference>
<dbReference type="KEGG" id="ahb:bsdtb5_15680"/>
<dbReference type="EMBL" id="AP024169">
    <property type="protein sequence ID" value="BCN30273.1"/>
    <property type="molecule type" value="Genomic_DNA"/>
</dbReference>
<proteinExistence type="predicted"/>
<accession>A0A7R7IC26</accession>
<dbReference type="SUPFAM" id="SSF46785">
    <property type="entry name" value="Winged helix' DNA-binding domain"/>
    <property type="match status" value="1"/>
</dbReference>
<dbReference type="GO" id="GO:0003677">
    <property type="term" value="F:DNA binding"/>
    <property type="evidence" value="ECO:0007669"/>
    <property type="project" value="UniProtKB-KW"/>
</dbReference>
<dbReference type="Proteomes" id="UP000595897">
    <property type="component" value="Chromosome"/>
</dbReference>
<dbReference type="PANTHER" id="PTHR33204">
    <property type="entry name" value="TRANSCRIPTIONAL REGULATOR, MARR FAMILY"/>
    <property type="match status" value="1"/>
</dbReference>
<protein>
    <recommendedName>
        <fullName evidence="4">HTH hxlR-type domain-containing protein</fullName>
    </recommendedName>
</protein>
<keyword evidence="3" id="KW-0804">Transcription</keyword>
<evidence type="ECO:0000259" key="4">
    <source>
        <dbReference type="PROSITE" id="PS51118"/>
    </source>
</evidence>
<evidence type="ECO:0000256" key="3">
    <source>
        <dbReference type="ARBA" id="ARBA00023163"/>
    </source>
</evidence>